<evidence type="ECO:0000313" key="3">
    <source>
        <dbReference type="Proteomes" id="UP000324233"/>
    </source>
</evidence>
<dbReference type="RefSeq" id="WP_148596128.1">
    <property type="nucleotide sequence ID" value="NZ_CP042997.1"/>
</dbReference>
<dbReference type="EMBL" id="CP042997">
    <property type="protein sequence ID" value="QEH36441.1"/>
    <property type="molecule type" value="Genomic_DNA"/>
</dbReference>
<gene>
    <name evidence="2" type="ORF">OJF2_50050</name>
</gene>
<feature type="domain" description="ThuA-like" evidence="1">
    <location>
        <begin position="73"/>
        <end position="256"/>
    </location>
</feature>
<reference evidence="2 3" key="1">
    <citation type="submission" date="2019-08" db="EMBL/GenBank/DDBJ databases">
        <title>Deep-cultivation of Planctomycetes and their phenomic and genomic characterization uncovers novel biology.</title>
        <authorList>
            <person name="Wiegand S."/>
            <person name="Jogler M."/>
            <person name="Boedeker C."/>
            <person name="Pinto D."/>
            <person name="Vollmers J."/>
            <person name="Rivas-Marin E."/>
            <person name="Kohn T."/>
            <person name="Peeters S.H."/>
            <person name="Heuer A."/>
            <person name="Rast P."/>
            <person name="Oberbeckmann S."/>
            <person name="Bunk B."/>
            <person name="Jeske O."/>
            <person name="Meyerdierks A."/>
            <person name="Storesund J.E."/>
            <person name="Kallscheuer N."/>
            <person name="Luecker S."/>
            <person name="Lage O.M."/>
            <person name="Pohl T."/>
            <person name="Merkel B.J."/>
            <person name="Hornburger P."/>
            <person name="Mueller R.-W."/>
            <person name="Bruemmer F."/>
            <person name="Labrenz M."/>
            <person name="Spormann A.M."/>
            <person name="Op den Camp H."/>
            <person name="Overmann J."/>
            <person name="Amann R."/>
            <person name="Jetten M.S.M."/>
            <person name="Mascher T."/>
            <person name="Medema M.H."/>
            <person name="Devos D.P."/>
            <person name="Kaster A.-K."/>
            <person name="Ovreas L."/>
            <person name="Rohde M."/>
            <person name="Galperin M.Y."/>
            <person name="Jogler C."/>
        </authorList>
    </citation>
    <scope>NUCLEOTIDE SEQUENCE [LARGE SCALE GENOMIC DNA]</scope>
    <source>
        <strain evidence="2 3">OJF2</strain>
    </source>
</reference>
<dbReference type="SUPFAM" id="SSF52317">
    <property type="entry name" value="Class I glutamine amidotransferase-like"/>
    <property type="match status" value="1"/>
</dbReference>
<proteinExistence type="predicted"/>
<dbReference type="Proteomes" id="UP000324233">
    <property type="component" value="Chromosome"/>
</dbReference>
<dbReference type="Gene3D" id="3.40.50.880">
    <property type="match status" value="1"/>
</dbReference>
<dbReference type="Pfam" id="PF06283">
    <property type="entry name" value="ThuA"/>
    <property type="match status" value="1"/>
</dbReference>
<evidence type="ECO:0000259" key="1">
    <source>
        <dbReference type="Pfam" id="PF06283"/>
    </source>
</evidence>
<dbReference type="AlphaFoldDB" id="A0A5B9W8T2"/>
<organism evidence="2 3">
    <name type="scientific">Aquisphaera giovannonii</name>
    <dbReference type="NCBI Taxonomy" id="406548"/>
    <lineage>
        <taxon>Bacteria</taxon>
        <taxon>Pseudomonadati</taxon>
        <taxon>Planctomycetota</taxon>
        <taxon>Planctomycetia</taxon>
        <taxon>Isosphaerales</taxon>
        <taxon>Isosphaeraceae</taxon>
        <taxon>Aquisphaera</taxon>
    </lineage>
</organism>
<dbReference type="InterPro" id="IPR029062">
    <property type="entry name" value="Class_I_gatase-like"/>
</dbReference>
<dbReference type="InterPro" id="IPR029010">
    <property type="entry name" value="ThuA-like"/>
</dbReference>
<name>A0A5B9W8T2_9BACT</name>
<dbReference type="KEGG" id="agv:OJF2_50050"/>
<evidence type="ECO:0000313" key="2">
    <source>
        <dbReference type="EMBL" id="QEH36441.1"/>
    </source>
</evidence>
<dbReference type="OrthoDB" id="252909at2"/>
<protein>
    <submittedName>
        <fullName evidence="2">Trehalose utilization</fullName>
    </submittedName>
</protein>
<accession>A0A5B9W8T2</accession>
<sequence>MRVDRRSFVRSLAGGFPAIHVLGSKDSRGEEPAPGRAPAKDEPLRVRIWCERTAPKAVYPDDVDGALAGHLGRGDGIELARSQIGDPQAGLSDALLDRTDVLIWWGHLRHDDLPDDRAAAVARRVQEGRLGFVALYASCCSKPFKELMKTSCQPGGWREDGRPEHVSVKAPDHPIARGIAPFTIPRTDMYCEPFAVPKPEAVVFVSSWEKGETLRSGLTWTVGEGRVAYLRTGPDGYPVLFHPSVRRAVSNSALWAGRRC</sequence>
<keyword evidence="3" id="KW-1185">Reference proteome</keyword>